<reference evidence="2 3" key="1">
    <citation type="submission" date="2021-04" db="EMBL/GenBank/DDBJ databases">
        <authorList>
            <person name="De Guttry C."/>
            <person name="Zahm M."/>
            <person name="Klopp C."/>
            <person name="Cabau C."/>
            <person name="Louis A."/>
            <person name="Berthelot C."/>
            <person name="Parey E."/>
            <person name="Roest Crollius H."/>
            <person name="Montfort J."/>
            <person name="Robinson-Rechavi M."/>
            <person name="Bucao C."/>
            <person name="Bouchez O."/>
            <person name="Gislard M."/>
            <person name="Lluch J."/>
            <person name="Milhes M."/>
            <person name="Lampietro C."/>
            <person name="Lopez Roques C."/>
            <person name="Donnadieu C."/>
            <person name="Braasch I."/>
            <person name="Desvignes T."/>
            <person name="Postlethwait J."/>
            <person name="Bobe J."/>
            <person name="Wedekind C."/>
            <person name="Guiguen Y."/>
        </authorList>
    </citation>
    <scope>NUCLEOTIDE SEQUENCE [LARGE SCALE GENOMIC DNA]</scope>
    <source>
        <strain evidence="2">Cs_M1</strain>
        <tissue evidence="2">Blood</tissue>
    </source>
</reference>
<dbReference type="InterPro" id="IPR039361">
    <property type="entry name" value="Cyclin"/>
</dbReference>
<evidence type="ECO:0000259" key="1">
    <source>
        <dbReference type="Pfam" id="PF00134"/>
    </source>
</evidence>
<protein>
    <recommendedName>
        <fullName evidence="1">Cyclin N-terminal domain-containing protein</fullName>
    </recommendedName>
</protein>
<dbReference type="Gene3D" id="1.10.472.10">
    <property type="entry name" value="Cyclin-like"/>
    <property type="match status" value="1"/>
</dbReference>
<dbReference type="AlphaFoldDB" id="A0AAN8MG48"/>
<dbReference type="InterPro" id="IPR006671">
    <property type="entry name" value="Cyclin_N"/>
</dbReference>
<feature type="domain" description="Cyclin N-terminal" evidence="1">
    <location>
        <begin position="54"/>
        <end position="128"/>
    </location>
</feature>
<comment type="caution">
    <text evidence="2">The sequence shown here is derived from an EMBL/GenBank/DDBJ whole genome shotgun (WGS) entry which is preliminary data.</text>
</comment>
<evidence type="ECO:0000313" key="3">
    <source>
        <dbReference type="Proteomes" id="UP001356427"/>
    </source>
</evidence>
<dbReference type="SUPFAM" id="SSF47954">
    <property type="entry name" value="Cyclin-like"/>
    <property type="match status" value="1"/>
</dbReference>
<accession>A0AAN8MG48</accession>
<dbReference type="Pfam" id="PF00134">
    <property type="entry name" value="Cyclin_N"/>
    <property type="match status" value="1"/>
</dbReference>
<dbReference type="Proteomes" id="UP001356427">
    <property type="component" value="Unassembled WGS sequence"/>
</dbReference>
<dbReference type="PANTHER" id="PTHR10177">
    <property type="entry name" value="CYCLINS"/>
    <property type="match status" value="1"/>
</dbReference>
<dbReference type="EMBL" id="JAGTTL010000004">
    <property type="protein sequence ID" value="KAK6323470.1"/>
    <property type="molecule type" value="Genomic_DNA"/>
</dbReference>
<sequence>MRPQWKSWWSWRLFHLESCPHTPPHLQRPQIPEEFDIERGHPGAGCLTAEYVKEIFNYLKAKEVKFILAYYMPIQPGLNPGMRAILVDWLVEVQENFELNHETLYLAVKVTDPYLSTAPVNRQSLQLI</sequence>
<organism evidence="2 3">
    <name type="scientific">Coregonus suidteri</name>
    <dbReference type="NCBI Taxonomy" id="861788"/>
    <lineage>
        <taxon>Eukaryota</taxon>
        <taxon>Metazoa</taxon>
        <taxon>Chordata</taxon>
        <taxon>Craniata</taxon>
        <taxon>Vertebrata</taxon>
        <taxon>Euteleostomi</taxon>
        <taxon>Actinopterygii</taxon>
        <taxon>Neopterygii</taxon>
        <taxon>Teleostei</taxon>
        <taxon>Protacanthopterygii</taxon>
        <taxon>Salmoniformes</taxon>
        <taxon>Salmonidae</taxon>
        <taxon>Coregoninae</taxon>
        <taxon>Coregonus</taxon>
    </lineage>
</organism>
<evidence type="ECO:0000313" key="2">
    <source>
        <dbReference type="EMBL" id="KAK6323470.1"/>
    </source>
</evidence>
<gene>
    <name evidence="2" type="ORF">J4Q44_G00058090</name>
</gene>
<proteinExistence type="predicted"/>
<keyword evidence="3" id="KW-1185">Reference proteome</keyword>
<name>A0AAN8MG48_9TELE</name>
<dbReference type="InterPro" id="IPR036915">
    <property type="entry name" value="Cyclin-like_sf"/>
</dbReference>